<dbReference type="GO" id="GO:0005769">
    <property type="term" value="C:early endosome"/>
    <property type="evidence" value="ECO:0007669"/>
    <property type="project" value="TreeGrafter"/>
</dbReference>
<dbReference type="InterPro" id="IPR002013">
    <property type="entry name" value="SAC_dom"/>
</dbReference>
<sequence>MDVLETNGNFIVRNGNRALYCDRLSGKLSIKDAELIDSEWNPVCLGQVDGVIGKLRYYPDSPWRLFLIEESDHVGFLPDGMEIRRISRVCALALTTAPCGDLTLRPCNLNHPEIGKRKSTNLLMSCGRRPLIRQVQRRLRDAAGAMDYKLSHNRQRIKYEKRIHEEIARLLRLEEDSFFYFSPGGGDVTNWTQSKLAPSYWTGISLSPDDSLDTSVHRQPVWRRANSQFFWNINLLSEPLADADRLLAAEGLPPFGHRCSQETNWNDRLVQMISDLEGLFPPIVQGFVEVERIPLRNSIPSSSYSPSARPKPQPVSRTTDAQSSVSKARSSPVTSVFYLRNLSSSGAINSVNQTKMRGFPTDKVKQSSDTTTSQQSSRSLCPPTLDVESSDKTSPLNSTKSSPVHSAESEISTTISSSKSTEELTVVLFSRRSRHRAGTRYRRRGIDPEGHVANYVETEQIIQTHEPQNSHTAAFLQVRGSVPVFWSQTSLKYRPPINLEKDVSENQAAFSKHWDQLLARFEHVVIVNLLDCGPRRSENRLLEAYLRHLLLLNDEKLTFILFDFHDYCRGLRFQNASVLLSGTVHLLRDMKFCWASANELLCEQTGIFRVNCLDCLDRTNLVQCLYAGVVMTTQLKKFGLLGPDDSLPIQCTRLIQRMWANNGDAISQQYAGTVALKGDYTRTGERTMNGLVRDGVSSMNRYYLRFRELARQAAIDLLLGNETSAELALIRSGAGLEAASIQAREESLRLLIHRCREALLDPEETNLAECLLSSYTDLAMEQQFANILLVVSDRYLHFIRTDLPVRSRRSIYARIPVDAIQKVELGLEPSVFRSRRHVLRIFYDPPKTEVCRREPTEPAPADPITQPSGANSDLSNDFLKSEVKSEPEPSTAGYSSTSDSHSPCSDSELAVSVHPSDFGRPENIVSRNTSEDRVPASFLTASAQLPPTFRKRQDSRGEHLKSPSRLPKPNVENRHFLAFFQPNVRLFNTVLVPVPPGDESFQALRVVGAMILVAVRATGRNLELSEYPNRVKLNRVRRASLPSLYQPPVNLEALFSDTKLPGLRRDTRRPAQVTRTDEQLLEGDDGCSDDEVEKKSIHRETSEVNGLPSGVDLLKQRLTKFKLPNICLKPSGHTPASSQSAAITSVDSASLGMTGESPKRLPSVSDRFFSELSRVLERPILGGGRLFPKQQMGEVSDNCSESSPQPKIHISGPHMHDVGVSEKNDVEEGRITSQNLDDPGNTIHLSGSFPADEAESDTEAVERDYEDDDGEEEMEEDEPADDEEDAALAIATRDQLLAPCHPTQLATTGPTSKHYRSKSCTDAAFTKDHQRLLSLDQVFLRRTGDILNILSRSSTHVQGTTESVQPQMSSIPSIERVTDMTTAQCESESPPVIFGLHSAIFKSDSNLFKKVESPEARPLLIRRFVSERTLPQALTSSGSIQPFVTDLQFGVELPKWQSENTLFKKECLPNIVLTNLKHSERMRKKQTENLVWLDELRHQLCPNQSIKTSFIIF</sequence>
<feature type="region of interest" description="Disordered" evidence="1">
    <location>
        <begin position="298"/>
        <end position="327"/>
    </location>
</feature>
<feature type="compositionally biased region" description="Basic and acidic residues" evidence="1">
    <location>
        <begin position="1214"/>
        <end position="1230"/>
    </location>
</feature>
<dbReference type="GO" id="GO:0045334">
    <property type="term" value="C:clathrin-coated endocytic vesicle"/>
    <property type="evidence" value="ECO:0007669"/>
    <property type="project" value="TreeGrafter"/>
</dbReference>
<feature type="region of interest" description="Disordered" evidence="1">
    <location>
        <begin position="1066"/>
        <end position="1090"/>
    </location>
</feature>
<feature type="compositionally biased region" description="Acidic residues" evidence="1">
    <location>
        <begin position="1252"/>
        <end position="1283"/>
    </location>
</feature>
<comment type="caution">
    <text evidence="3">The sequence shown here is derived from an EMBL/GenBank/DDBJ whole genome shotgun (WGS) entry which is preliminary data.</text>
</comment>
<feature type="region of interest" description="Disordered" evidence="1">
    <location>
        <begin position="850"/>
        <end position="969"/>
    </location>
</feature>
<dbReference type="Pfam" id="PF02383">
    <property type="entry name" value="Syja_N"/>
    <property type="match status" value="1"/>
</dbReference>
<name>A0A4S2KQ66_OPIFE</name>
<dbReference type="STRING" id="147828.A0A4S2KQ66"/>
<feature type="region of interest" description="Disordered" evidence="1">
    <location>
        <begin position="353"/>
        <end position="416"/>
    </location>
</feature>
<gene>
    <name evidence="3" type="ORF">CRM22_010886</name>
</gene>
<dbReference type="GO" id="GO:0043812">
    <property type="term" value="F:phosphatidylinositol-4-phosphate phosphatase activity"/>
    <property type="evidence" value="ECO:0007669"/>
    <property type="project" value="TreeGrafter"/>
</dbReference>
<proteinExistence type="predicted"/>
<evidence type="ECO:0000259" key="2">
    <source>
        <dbReference type="PROSITE" id="PS50275"/>
    </source>
</evidence>
<dbReference type="EMBL" id="SJOL01010924">
    <property type="protein sequence ID" value="TGZ50038.1"/>
    <property type="molecule type" value="Genomic_DNA"/>
</dbReference>
<feature type="domain" description="SAC" evidence="2">
    <location>
        <begin position="422"/>
        <end position="672"/>
    </location>
</feature>
<dbReference type="GO" id="GO:2001135">
    <property type="term" value="P:regulation of endocytic recycling"/>
    <property type="evidence" value="ECO:0007669"/>
    <property type="project" value="TreeGrafter"/>
</dbReference>
<dbReference type="PANTHER" id="PTHR45662:SF8">
    <property type="entry name" value="PHOSPHATIDYLINOSITIDE PHOSPHATASE SAC2"/>
    <property type="match status" value="1"/>
</dbReference>
<keyword evidence="4" id="KW-1185">Reference proteome</keyword>
<dbReference type="GO" id="GO:0046856">
    <property type="term" value="P:phosphatidylinositol dephosphorylation"/>
    <property type="evidence" value="ECO:0007669"/>
    <property type="project" value="TreeGrafter"/>
</dbReference>
<feature type="compositionally biased region" description="Low complexity" evidence="1">
    <location>
        <begin position="298"/>
        <end position="310"/>
    </location>
</feature>
<feature type="compositionally biased region" description="Polar residues" evidence="1">
    <location>
        <begin position="392"/>
        <end position="404"/>
    </location>
</feature>
<feature type="compositionally biased region" description="Low complexity" evidence="1">
    <location>
        <begin position="367"/>
        <end position="379"/>
    </location>
</feature>
<dbReference type="PROSITE" id="PS50275">
    <property type="entry name" value="SAC"/>
    <property type="match status" value="1"/>
</dbReference>
<dbReference type="OrthoDB" id="405996at2759"/>
<feature type="region of interest" description="Disordered" evidence="1">
    <location>
        <begin position="1194"/>
        <end position="1283"/>
    </location>
</feature>
<evidence type="ECO:0000313" key="3">
    <source>
        <dbReference type="EMBL" id="TGZ50038.1"/>
    </source>
</evidence>
<feature type="compositionally biased region" description="Polar residues" evidence="1">
    <location>
        <begin position="865"/>
        <end position="875"/>
    </location>
</feature>
<accession>A0A4S2KQ66</accession>
<evidence type="ECO:0000313" key="4">
    <source>
        <dbReference type="Proteomes" id="UP000308267"/>
    </source>
</evidence>
<feature type="compositionally biased region" description="Low complexity" evidence="1">
    <location>
        <begin position="895"/>
        <end position="907"/>
    </location>
</feature>
<feature type="compositionally biased region" description="Basic and acidic residues" evidence="1">
    <location>
        <begin position="951"/>
        <end position="961"/>
    </location>
</feature>
<dbReference type="Proteomes" id="UP000308267">
    <property type="component" value="Unassembled WGS sequence"/>
</dbReference>
<evidence type="ECO:0000256" key="1">
    <source>
        <dbReference type="SAM" id="MobiDB-lite"/>
    </source>
</evidence>
<organism evidence="3 4">
    <name type="scientific">Opisthorchis felineus</name>
    <dbReference type="NCBI Taxonomy" id="147828"/>
    <lineage>
        <taxon>Eukaryota</taxon>
        <taxon>Metazoa</taxon>
        <taxon>Spiralia</taxon>
        <taxon>Lophotrochozoa</taxon>
        <taxon>Platyhelminthes</taxon>
        <taxon>Trematoda</taxon>
        <taxon>Digenea</taxon>
        <taxon>Opisthorchiida</taxon>
        <taxon>Opisthorchiata</taxon>
        <taxon>Opisthorchiidae</taxon>
        <taxon>Opisthorchis</taxon>
    </lineage>
</organism>
<dbReference type="PANTHER" id="PTHR45662">
    <property type="entry name" value="PHOSPHATIDYLINOSITIDE PHOSPHATASE SAC1"/>
    <property type="match status" value="1"/>
</dbReference>
<feature type="compositionally biased region" description="Polar residues" evidence="1">
    <location>
        <begin position="315"/>
        <end position="327"/>
    </location>
</feature>
<reference evidence="3 4" key="1">
    <citation type="journal article" date="2019" name="BMC Genomics">
        <title>New insights from Opisthorchis felineus genome: update on genomics of the epidemiologically important liver flukes.</title>
        <authorList>
            <person name="Ershov N.I."/>
            <person name="Mordvinov V.A."/>
            <person name="Prokhortchouk E.B."/>
            <person name="Pakharukova M.Y."/>
            <person name="Gunbin K.V."/>
            <person name="Ustyantsev K."/>
            <person name="Genaev M.A."/>
            <person name="Blinov A.G."/>
            <person name="Mazur A."/>
            <person name="Boulygina E."/>
            <person name="Tsygankova S."/>
            <person name="Khrameeva E."/>
            <person name="Chekanov N."/>
            <person name="Fan G."/>
            <person name="Xiao A."/>
            <person name="Zhang H."/>
            <person name="Xu X."/>
            <person name="Yang H."/>
            <person name="Solovyev V."/>
            <person name="Lee S.M."/>
            <person name="Liu X."/>
            <person name="Afonnikov D.A."/>
            <person name="Skryabin K.G."/>
        </authorList>
    </citation>
    <scope>NUCLEOTIDE SEQUENCE [LARGE SCALE GENOMIC DNA]</scope>
    <source>
        <strain evidence="3">AK-0245</strain>
        <tissue evidence="3">Whole organism</tissue>
    </source>
</reference>
<feature type="compositionally biased region" description="Acidic residues" evidence="1">
    <location>
        <begin position="1079"/>
        <end position="1090"/>
    </location>
</feature>
<protein>
    <recommendedName>
        <fullName evidence="2">SAC domain-containing protein</fullName>
    </recommendedName>
</protein>